<keyword evidence="6" id="KW-0560">Oxidoreductase</keyword>
<dbReference type="InterPro" id="IPR000960">
    <property type="entry name" value="Flavin_mOase"/>
</dbReference>
<comment type="similarity">
    <text evidence="1">Belongs to the FMO family.</text>
</comment>
<evidence type="ECO:0000256" key="3">
    <source>
        <dbReference type="ARBA" id="ARBA00022630"/>
    </source>
</evidence>
<dbReference type="EMBL" id="BAAAQK010000022">
    <property type="protein sequence ID" value="GAA1867085.1"/>
    <property type="molecule type" value="Genomic_DNA"/>
</dbReference>
<proteinExistence type="inferred from homology"/>
<evidence type="ECO:0000313" key="9">
    <source>
        <dbReference type="Proteomes" id="UP001500449"/>
    </source>
</evidence>
<keyword evidence="9" id="KW-1185">Reference proteome</keyword>
<dbReference type="InterPro" id="IPR036188">
    <property type="entry name" value="FAD/NAD-bd_sf"/>
</dbReference>
<evidence type="ECO:0000313" key="8">
    <source>
        <dbReference type="EMBL" id="GAA1867085.1"/>
    </source>
</evidence>
<evidence type="ECO:0000256" key="6">
    <source>
        <dbReference type="ARBA" id="ARBA00023002"/>
    </source>
</evidence>
<evidence type="ECO:0000256" key="1">
    <source>
        <dbReference type="ARBA" id="ARBA00009183"/>
    </source>
</evidence>
<comment type="similarity">
    <text evidence="2">Belongs to the FAD-binding monooxygenase family.</text>
</comment>
<organism evidence="8 9">
    <name type="scientific">Pseudonocardia ailaonensis</name>
    <dbReference type="NCBI Taxonomy" id="367279"/>
    <lineage>
        <taxon>Bacteria</taxon>
        <taxon>Bacillati</taxon>
        <taxon>Actinomycetota</taxon>
        <taxon>Actinomycetes</taxon>
        <taxon>Pseudonocardiales</taxon>
        <taxon>Pseudonocardiaceae</taxon>
        <taxon>Pseudonocardia</taxon>
    </lineage>
</organism>
<dbReference type="Pfam" id="PF00743">
    <property type="entry name" value="FMO-like"/>
    <property type="match status" value="1"/>
</dbReference>
<name>A0ABN2NFI4_9PSEU</name>
<evidence type="ECO:0000256" key="4">
    <source>
        <dbReference type="ARBA" id="ARBA00022827"/>
    </source>
</evidence>
<keyword evidence="3" id="KW-0285">Flavoprotein</keyword>
<dbReference type="Proteomes" id="UP001500449">
    <property type="component" value="Unassembled WGS sequence"/>
</dbReference>
<evidence type="ECO:0000256" key="2">
    <source>
        <dbReference type="ARBA" id="ARBA00010139"/>
    </source>
</evidence>
<gene>
    <name evidence="8" type="ORF">GCM10009836_54380</name>
</gene>
<evidence type="ECO:0000256" key="7">
    <source>
        <dbReference type="SAM" id="MobiDB-lite"/>
    </source>
</evidence>
<dbReference type="SUPFAM" id="SSF51905">
    <property type="entry name" value="FAD/NAD(P)-binding domain"/>
    <property type="match status" value="3"/>
</dbReference>
<reference evidence="8 9" key="1">
    <citation type="journal article" date="2019" name="Int. J. Syst. Evol. Microbiol.">
        <title>The Global Catalogue of Microorganisms (GCM) 10K type strain sequencing project: providing services to taxonomists for standard genome sequencing and annotation.</title>
        <authorList>
            <consortium name="The Broad Institute Genomics Platform"/>
            <consortium name="The Broad Institute Genome Sequencing Center for Infectious Disease"/>
            <person name="Wu L."/>
            <person name="Ma J."/>
        </authorList>
    </citation>
    <scope>NUCLEOTIDE SEQUENCE [LARGE SCALE GENOMIC DNA]</scope>
    <source>
        <strain evidence="8 9">JCM 16009</strain>
    </source>
</reference>
<dbReference type="Gene3D" id="3.50.50.60">
    <property type="entry name" value="FAD/NAD(P)-binding domain"/>
    <property type="match status" value="1"/>
</dbReference>
<keyword evidence="5" id="KW-0521">NADP</keyword>
<dbReference type="PIRSF" id="PIRSF000332">
    <property type="entry name" value="FMO"/>
    <property type="match status" value="1"/>
</dbReference>
<dbReference type="InterPro" id="IPR020946">
    <property type="entry name" value="Flavin_mOase-like"/>
</dbReference>
<keyword evidence="4" id="KW-0274">FAD</keyword>
<sequence length="430" mass="47207">MLAAGFEVVVYEAGSNVGGLWVYENDNGRAQAYRHLCIISTRKHTHFSDFDFDASTPRFPTHWDMHRYLQRYADHFGVTPHVRFRSPVAAVEPAGDGRWTVRTEGGEEVFDAVLVATGHLNEPRHAPELAEFGGEYLHSSAYRVADPFVGRRVAVVGTGNSGVDVASDVCSVAERTVLVARSGVVIQPKVVFGVPFPDIAIGLRARPWIPAWIRNRILRTLVSLAHGNQRRLGFLPPTARTHPTSSEAIVAHIEFNRVAVKPGITAVDGKTLTFADGSQEDFDVLVGATGYRVHLPFLSPEVLPVEGNHVDLYKRIFVPGRPGLYFIGMLNPLTSLNAIFERQAHLVARCVAGEVTLPDEGAMRADIARKKALSAAIFTDSPRHELEEPDTGYVEELRDLVKRGSRSAPGSLATRLRRDRAERSDLGAGV</sequence>
<evidence type="ECO:0000256" key="5">
    <source>
        <dbReference type="ARBA" id="ARBA00022857"/>
    </source>
</evidence>
<comment type="caution">
    <text evidence="8">The sequence shown here is derived from an EMBL/GenBank/DDBJ whole genome shotgun (WGS) entry which is preliminary data.</text>
</comment>
<dbReference type="InterPro" id="IPR050346">
    <property type="entry name" value="FMO-like"/>
</dbReference>
<dbReference type="PRINTS" id="PR00370">
    <property type="entry name" value="FMOXYGENASE"/>
</dbReference>
<accession>A0ABN2NFI4</accession>
<feature type="region of interest" description="Disordered" evidence="7">
    <location>
        <begin position="405"/>
        <end position="430"/>
    </location>
</feature>
<dbReference type="PANTHER" id="PTHR23023">
    <property type="entry name" value="DIMETHYLANILINE MONOOXYGENASE"/>
    <property type="match status" value="1"/>
</dbReference>
<feature type="compositionally biased region" description="Basic and acidic residues" evidence="7">
    <location>
        <begin position="419"/>
        <end position="430"/>
    </location>
</feature>
<protein>
    <submittedName>
        <fullName evidence="8">NAD(P)-binding domain-containing protein</fullName>
    </submittedName>
</protein>